<evidence type="ECO:0000313" key="5">
    <source>
        <dbReference type="EMBL" id="TDF88116.1"/>
    </source>
</evidence>
<dbReference type="Proteomes" id="UP000295511">
    <property type="component" value="Unassembled WGS sequence"/>
</dbReference>
<evidence type="ECO:0000256" key="1">
    <source>
        <dbReference type="ARBA" id="ARBA00023125"/>
    </source>
</evidence>
<dbReference type="NCBIfam" id="TIGR00621">
    <property type="entry name" value="ssb"/>
    <property type="match status" value="1"/>
</dbReference>
<dbReference type="Gene3D" id="2.40.50.140">
    <property type="entry name" value="Nucleic acid-binding proteins"/>
    <property type="match status" value="1"/>
</dbReference>
<dbReference type="OrthoDB" id="9809878at2"/>
<evidence type="ECO:0000313" key="6">
    <source>
        <dbReference type="Proteomes" id="UP000295511"/>
    </source>
</evidence>
<sequence>MAGETLITVIGKVHDEPEIKFTDGGGAVTKLTVVTNPRKYNSQTNKWENATGKFWDCRAWNQGKMLLAENVANTLKKGDNVIVHGEIETRAWETQEGQKRRADQLKIETIGKDLRWHQAPANDVPAVETATDPGWGNQQAEPGWGNHPAANQGGWP</sequence>
<accession>A0A4V2ZRP9</accession>
<evidence type="ECO:0000256" key="4">
    <source>
        <dbReference type="SAM" id="MobiDB-lite"/>
    </source>
</evidence>
<dbReference type="EMBL" id="SMRU01000047">
    <property type="protein sequence ID" value="TDF88116.1"/>
    <property type="molecule type" value="Genomic_DNA"/>
</dbReference>
<dbReference type="Pfam" id="PF00436">
    <property type="entry name" value="SSB"/>
    <property type="match status" value="1"/>
</dbReference>
<evidence type="ECO:0000256" key="2">
    <source>
        <dbReference type="PROSITE-ProRule" id="PRU00252"/>
    </source>
</evidence>
<dbReference type="SUPFAM" id="SSF50249">
    <property type="entry name" value="Nucleic acid-binding proteins"/>
    <property type="match status" value="1"/>
</dbReference>
<dbReference type="GO" id="GO:0009295">
    <property type="term" value="C:nucleoid"/>
    <property type="evidence" value="ECO:0007669"/>
    <property type="project" value="TreeGrafter"/>
</dbReference>
<dbReference type="InterPro" id="IPR012340">
    <property type="entry name" value="NA-bd_OB-fold"/>
</dbReference>
<dbReference type="GO" id="GO:0003697">
    <property type="term" value="F:single-stranded DNA binding"/>
    <property type="evidence" value="ECO:0007669"/>
    <property type="project" value="InterPro"/>
</dbReference>
<keyword evidence="1 2" id="KW-0238">DNA-binding</keyword>
<gene>
    <name evidence="5" type="primary">ssb</name>
    <name evidence="5" type="ORF">E1809_24155</name>
</gene>
<keyword evidence="6" id="KW-1185">Reference proteome</keyword>
<reference evidence="5 6" key="1">
    <citation type="submission" date="2019-03" db="EMBL/GenBank/DDBJ databases">
        <title>Whole genome sequence of Arthrobacter sp JH1-1.</title>
        <authorList>
            <person name="Trinh H.N."/>
        </authorList>
    </citation>
    <scope>NUCLEOTIDE SEQUENCE [LARGE SCALE GENOMIC DNA]</scope>
    <source>
        <strain evidence="5 6">JH1-1</strain>
    </source>
</reference>
<organism evidence="5 6">
    <name type="scientific">Arthrobacter terricola</name>
    <dbReference type="NCBI Taxonomy" id="2547396"/>
    <lineage>
        <taxon>Bacteria</taxon>
        <taxon>Bacillati</taxon>
        <taxon>Actinomycetota</taxon>
        <taxon>Actinomycetes</taxon>
        <taxon>Micrococcales</taxon>
        <taxon>Micrococcaceae</taxon>
        <taxon>Arthrobacter</taxon>
    </lineage>
</organism>
<comment type="caution">
    <text evidence="5">The sequence shown here is derived from an EMBL/GenBank/DDBJ whole genome shotgun (WGS) entry which is preliminary data.</text>
</comment>
<dbReference type="InterPro" id="IPR000424">
    <property type="entry name" value="Primosome_PriB/ssb"/>
</dbReference>
<name>A0A4V2ZRP9_9MICC</name>
<protein>
    <recommendedName>
        <fullName evidence="3">Single-stranded DNA-binding protein</fullName>
    </recommendedName>
</protein>
<evidence type="ECO:0000256" key="3">
    <source>
        <dbReference type="RuleBase" id="RU000524"/>
    </source>
</evidence>
<dbReference type="AlphaFoldDB" id="A0A4V2ZRP9"/>
<proteinExistence type="predicted"/>
<dbReference type="PANTHER" id="PTHR10302">
    <property type="entry name" value="SINGLE-STRANDED DNA-BINDING PROTEIN"/>
    <property type="match status" value="1"/>
</dbReference>
<dbReference type="PROSITE" id="PS50935">
    <property type="entry name" value="SSB"/>
    <property type="match status" value="1"/>
</dbReference>
<dbReference type="GO" id="GO:0006260">
    <property type="term" value="P:DNA replication"/>
    <property type="evidence" value="ECO:0007669"/>
    <property type="project" value="InterPro"/>
</dbReference>
<dbReference type="InterPro" id="IPR011344">
    <property type="entry name" value="ssDNA-bd"/>
</dbReference>
<feature type="region of interest" description="Disordered" evidence="4">
    <location>
        <begin position="126"/>
        <end position="156"/>
    </location>
</feature>
<dbReference type="PANTHER" id="PTHR10302:SF0">
    <property type="entry name" value="SINGLE-STRANDED DNA-BINDING PROTEIN, MITOCHONDRIAL"/>
    <property type="match status" value="1"/>
</dbReference>
<dbReference type="CDD" id="cd04496">
    <property type="entry name" value="SSB_OBF"/>
    <property type="match status" value="1"/>
</dbReference>
<dbReference type="RefSeq" id="WP_133206796.1">
    <property type="nucleotide sequence ID" value="NZ_SMRU01000047.1"/>
</dbReference>